<evidence type="ECO:0000313" key="3">
    <source>
        <dbReference type="Proteomes" id="UP001175226"/>
    </source>
</evidence>
<keyword evidence="1" id="KW-0732">Signal</keyword>
<gene>
    <name evidence="2" type="ORF">EV421DRAFT_329569</name>
</gene>
<feature type="signal peptide" evidence="1">
    <location>
        <begin position="1"/>
        <end position="31"/>
    </location>
</feature>
<organism evidence="2 3">
    <name type="scientific">Armillaria borealis</name>
    <dbReference type="NCBI Taxonomy" id="47425"/>
    <lineage>
        <taxon>Eukaryota</taxon>
        <taxon>Fungi</taxon>
        <taxon>Dikarya</taxon>
        <taxon>Basidiomycota</taxon>
        <taxon>Agaricomycotina</taxon>
        <taxon>Agaricomycetes</taxon>
        <taxon>Agaricomycetidae</taxon>
        <taxon>Agaricales</taxon>
        <taxon>Marasmiineae</taxon>
        <taxon>Physalacriaceae</taxon>
        <taxon>Armillaria</taxon>
    </lineage>
</organism>
<reference evidence="2" key="1">
    <citation type="submission" date="2023-06" db="EMBL/GenBank/DDBJ databases">
        <authorList>
            <consortium name="Lawrence Berkeley National Laboratory"/>
            <person name="Ahrendt S."/>
            <person name="Sahu N."/>
            <person name="Indic B."/>
            <person name="Wong-Bajracharya J."/>
            <person name="Merenyi Z."/>
            <person name="Ke H.-M."/>
            <person name="Monk M."/>
            <person name="Kocsube S."/>
            <person name="Drula E."/>
            <person name="Lipzen A."/>
            <person name="Balint B."/>
            <person name="Henrissat B."/>
            <person name="Andreopoulos B."/>
            <person name="Martin F.M."/>
            <person name="Harder C.B."/>
            <person name="Rigling D."/>
            <person name="Ford K.L."/>
            <person name="Foster G.D."/>
            <person name="Pangilinan J."/>
            <person name="Papanicolaou A."/>
            <person name="Barry K."/>
            <person name="LaButti K."/>
            <person name="Viragh M."/>
            <person name="Koriabine M."/>
            <person name="Yan M."/>
            <person name="Riley R."/>
            <person name="Champramary S."/>
            <person name="Plett K.L."/>
            <person name="Tsai I.J."/>
            <person name="Slot J."/>
            <person name="Sipos G."/>
            <person name="Plett J."/>
            <person name="Nagy L.G."/>
            <person name="Grigoriev I.V."/>
        </authorList>
    </citation>
    <scope>NUCLEOTIDE SEQUENCE</scope>
    <source>
        <strain evidence="2">FPL87.14</strain>
    </source>
</reference>
<proteinExistence type="predicted"/>
<dbReference type="Proteomes" id="UP001175226">
    <property type="component" value="Unassembled WGS sequence"/>
</dbReference>
<accession>A0AA39JPP2</accession>
<sequence>MCRAHWHCFLPTRCIRLVAVFLIYMLTTSQSRCVCGHGIHAHADYLSLVVHHCPTKYCVAYVQKVSPSALVLRQPLIQDVQSRHLRHRNARVGLSLLIMPPSLTAIVHCLLPSPMLESLSWAMAIASDPLTVPTRPPLTTRTSYCSLPPPRPIPMPFHTSNLVTLRRKLKYLSPTTPRDMRQMVMPQVGLSITIRLTPTTRRLKAKRGQVLTPSYSKHLSISSPFRSSKLPLITMLCHLSSYSITNLLP</sequence>
<evidence type="ECO:0000313" key="2">
    <source>
        <dbReference type="EMBL" id="KAK0445541.1"/>
    </source>
</evidence>
<comment type="caution">
    <text evidence="2">The sequence shown here is derived from an EMBL/GenBank/DDBJ whole genome shotgun (WGS) entry which is preliminary data.</text>
</comment>
<dbReference type="EMBL" id="JAUEPT010000016">
    <property type="protein sequence ID" value="KAK0445541.1"/>
    <property type="molecule type" value="Genomic_DNA"/>
</dbReference>
<name>A0AA39JPP2_9AGAR</name>
<dbReference type="AlphaFoldDB" id="A0AA39JPP2"/>
<feature type="chain" id="PRO_5041265359" description="Secreted protein" evidence="1">
    <location>
        <begin position="32"/>
        <end position="249"/>
    </location>
</feature>
<evidence type="ECO:0000256" key="1">
    <source>
        <dbReference type="SAM" id="SignalP"/>
    </source>
</evidence>
<keyword evidence="3" id="KW-1185">Reference proteome</keyword>
<evidence type="ECO:0008006" key="4">
    <source>
        <dbReference type="Google" id="ProtNLM"/>
    </source>
</evidence>
<protein>
    <recommendedName>
        <fullName evidence="4">Secreted protein</fullName>
    </recommendedName>
</protein>